<feature type="transmembrane region" description="Helical" evidence="9">
    <location>
        <begin position="126"/>
        <end position="148"/>
    </location>
</feature>
<comment type="subcellular location">
    <subcellularLocation>
        <location evidence="1 9">Cell inner membrane</location>
        <topology evidence="1 9">Multi-pass membrane protein</topology>
    </subcellularLocation>
</comment>
<evidence type="ECO:0000313" key="12">
    <source>
        <dbReference type="Proteomes" id="UP000754644"/>
    </source>
</evidence>
<protein>
    <recommendedName>
        <fullName evidence="9">TRAP transporter small permease protein</fullName>
    </recommendedName>
</protein>
<dbReference type="InterPro" id="IPR007387">
    <property type="entry name" value="TRAP_DctQ"/>
</dbReference>
<evidence type="ECO:0000256" key="6">
    <source>
        <dbReference type="ARBA" id="ARBA00022989"/>
    </source>
</evidence>
<accession>A0A972VYW8</accession>
<dbReference type="PANTHER" id="PTHR35011">
    <property type="entry name" value="2,3-DIKETO-L-GULONATE TRAP TRANSPORTER SMALL PERMEASE PROTEIN YIAM"/>
    <property type="match status" value="1"/>
</dbReference>
<sequence length="159" mass="18038">MKLFRWVHLTEDALLVFSLLAMLCIALLQIVLRNGFDSGMLWAESFSRVLVLWIAMLGAMVATRENNHISIDAVSRFLPLRWRSFMSMLTLLIAAIVCAVVAWFSLEFVLFEYEDQTIAFASVPNWVCQIILPLGFAVMSLRFLVLIVKNGMLALKGDH</sequence>
<evidence type="ECO:0000256" key="4">
    <source>
        <dbReference type="ARBA" id="ARBA00022519"/>
    </source>
</evidence>
<keyword evidence="3" id="KW-1003">Cell membrane</keyword>
<dbReference type="AlphaFoldDB" id="A0A972VYW8"/>
<name>A0A972VYW8_9GAMM</name>
<dbReference type="GO" id="GO:0015740">
    <property type="term" value="P:C4-dicarboxylate transport"/>
    <property type="evidence" value="ECO:0007669"/>
    <property type="project" value="TreeGrafter"/>
</dbReference>
<organism evidence="11 12">
    <name type="scientific">SAR86 cluster bacterium</name>
    <dbReference type="NCBI Taxonomy" id="2030880"/>
    <lineage>
        <taxon>Bacteria</taxon>
        <taxon>Pseudomonadati</taxon>
        <taxon>Pseudomonadota</taxon>
        <taxon>Gammaproteobacteria</taxon>
        <taxon>SAR86 cluster</taxon>
    </lineage>
</organism>
<feature type="domain" description="Tripartite ATP-independent periplasmic transporters DctQ component" evidence="10">
    <location>
        <begin position="22"/>
        <end position="148"/>
    </location>
</feature>
<dbReference type="GO" id="GO:0022857">
    <property type="term" value="F:transmembrane transporter activity"/>
    <property type="evidence" value="ECO:0007669"/>
    <property type="project" value="UniProtKB-UniRule"/>
</dbReference>
<evidence type="ECO:0000256" key="8">
    <source>
        <dbReference type="ARBA" id="ARBA00038436"/>
    </source>
</evidence>
<comment type="subunit">
    <text evidence="9">The complex comprises the extracytoplasmic solute receptor protein and the two transmembrane proteins.</text>
</comment>
<reference evidence="11" key="1">
    <citation type="submission" date="2020-05" db="EMBL/GenBank/DDBJ databases">
        <title>Sulfur intermediates as new biogeochemical hubs in an aquatic model microbial ecosystem.</title>
        <authorList>
            <person name="Vigneron A."/>
        </authorList>
    </citation>
    <scope>NUCLEOTIDE SEQUENCE</scope>
    <source>
        <strain evidence="11">Bin.250</strain>
    </source>
</reference>
<evidence type="ECO:0000313" key="11">
    <source>
        <dbReference type="EMBL" id="NQV66203.1"/>
    </source>
</evidence>
<comment type="function">
    <text evidence="9">Part of the tripartite ATP-independent periplasmic (TRAP) transport system.</text>
</comment>
<keyword evidence="6 9" id="KW-1133">Transmembrane helix</keyword>
<feature type="transmembrane region" description="Helical" evidence="9">
    <location>
        <begin position="45"/>
        <end position="63"/>
    </location>
</feature>
<keyword evidence="7 9" id="KW-0472">Membrane</keyword>
<gene>
    <name evidence="11" type="ORF">HQ497_12650</name>
</gene>
<keyword evidence="5 9" id="KW-0812">Transmembrane</keyword>
<dbReference type="EMBL" id="JABMOJ010000477">
    <property type="protein sequence ID" value="NQV66203.1"/>
    <property type="molecule type" value="Genomic_DNA"/>
</dbReference>
<evidence type="ECO:0000256" key="1">
    <source>
        <dbReference type="ARBA" id="ARBA00004429"/>
    </source>
</evidence>
<comment type="caution">
    <text evidence="11">The sequence shown here is derived from an EMBL/GenBank/DDBJ whole genome shotgun (WGS) entry which is preliminary data.</text>
</comment>
<evidence type="ECO:0000256" key="3">
    <source>
        <dbReference type="ARBA" id="ARBA00022475"/>
    </source>
</evidence>
<dbReference type="Proteomes" id="UP000754644">
    <property type="component" value="Unassembled WGS sequence"/>
</dbReference>
<keyword evidence="2 9" id="KW-0813">Transport</keyword>
<feature type="transmembrane region" description="Helical" evidence="9">
    <location>
        <begin position="12"/>
        <end position="33"/>
    </location>
</feature>
<keyword evidence="4 9" id="KW-0997">Cell inner membrane</keyword>
<dbReference type="GO" id="GO:0005886">
    <property type="term" value="C:plasma membrane"/>
    <property type="evidence" value="ECO:0007669"/>
    <property type="project" value="UniProtKB-SubCell"/>
</dbReference>
<proteinExistence type="inferred from homology"/>
<comment type="similarity">
    <text evidence="8 9">Belongs to the TRAP transporter small permease family.</text>
</comment>
<evidence type="ECO:0000256" key="7">
    <source>
        <dbReference type="ARBA" id="ARBA00023136"/>
    </source>
</evidence>
<feature type="transmembrane region" description="Helical" evidence="9">
    <location>
        <begin position="84"/>
        <end position="106"/>
    </location>
</feature>
<dbReference type="PANTHER" id="PTHR35011:SF2">
    <property type="entry name" value="2,3-DIKETO-L-GULONATE TRAP TRANSPORTER SMALL PERMEASE PROTEIN YIAM"/>
    <property type="match status" value="1"/>
</dbReference>
<dbReference type="Pfam" id="PF04290">
    <property type="entry name" value="DctQ"/>
    <property type="match status" value="1"/>
</dbReference>
<dbReference type="InterPro" id="IPR055348">
    <property type="entry name" value="DctQ"/>
</dbReference>
<evidence type="ECO:0000256" key="2">
    <source>
        <dbReference type="ARBA" id="ARBA00022448"/>
    </source>
</evidence>
<evidence type="ECO:0000256" key="5">
    <source>
        <dbReference type="ARBA" id="ARBA00022692"/>
    </source>
</evidence>
<evidence type="ECO:0000259" key="10">
    <source>
        <dbReference type="Pfam" id="PF04290"/>
    </source>
</evidence>
<evidence type="ECO:0000256" key="9">
    <source>
        <dbReference type="RuleBase" id="RU369079"/>
    </source>
</evidence>